<evidence type="ECO:0000256" key="1">
    <source>
        <dbReference type="PROSITE-ProRule" id="PRU01360"/>
    </source>
</evidence>
<proteinExistence type="inferred from homology"/>
<keyword evidence="1" id="KW-0813">Transport</keyword>
<dbReference type="InterPro" id="IPR008969">
    <property type="entry name" value="CarboxyPept-like_regulatory"/>
</dbReference>
<dbReference type="GO" id="GO:0009279">
    <property type="term" value="C:cell outer membrane"/>
    <property type="evidence" value="ECO:0007669"/>
    <property type="project" value="UniProtKB-SubCell"/>
</dbReference>
<comment type="subcellular location">
    <subcellularLocation>
        <location evidence="1">Cell outer membrane</location>
        <topology evidence="1">Multi-pass membrane protein</topology>
    </subcellularLocation>
</comment>
<name>I0WFG6_9FLAO</name>
<evidence type="ECO:0000259" key="3">
    <source>
        <dbReference type="Pfam" id="PF07715"/>
    </source>
</evidence>
<evidence type="ECO:0000256" key="2">
    <source>
        <dbReference type="SAM" id="SignalP"/>
    </source>
</evidence>
<dbReference type="Pfam" id="PF13715">
    <property type="entry name" value="CarbopepD_reg_2"/>
    <property type="match status" value="1"/>
</dbReference>
<accession>I0WFG6</accession>
<dbReference type="EMBL" id="AJJU01000007">
    <property type="protein sequence ID" value="EID75132.1"/>
    <property type="molecule type" value="Genomic_DNA"/>
</dbReference>
<protein>
    <submittedName>
        <fullName evidence="4">Outer membrane protein</fullName>
    </submittedName>
</protein>
<dbReference type="InterPro" id="IPR012910">
    <property type="entry name" value="Plug_dom"/>
</dbReference>
<feature type="chain" id="PRO_5003636117" evidence="2">
    <location>
        <begin position="19"/>
        <end position="819"/>
    </location>
</feature>
<dbReference type="SUPFAM" id="SSF56935">
    <property type="entry name" value="Porins"/>
    <property type="match status" value="1"/>
</dbReference>
<dbReference type="AlphaFoldDB" id="I0WFG6"/>
<organism evidence="4 5">
    <name type="scientific">Imtechella halotolerans K1</name>
    <dbReference type="NCBI Taxonomy" id="946077"/>
    <lineage>
        <taxon>Bacteria</taxon>
        <taxon>Pseudomonadati</taxon>
        <taxon>Bacteroidota</taxon>
        <taxon>Flavobacteriia</taxon>
        <taxon>Flavobacteriales</taxon>
        <taxon>Flavobacteriaceae</taxon>
        <taxon>Imtechella</taxon>
    </lineage>
</organism>
<evidence type="ECO:0000313" key="4">
    <source>
        <dbReference type="EMBL" id="EID75132.1"/>
    </source>
</evidence>
<comment type="similarity">
    <text evidence="1">Belongs to the TonB-dependent receptor family.</text>
</comment>
<sequence>MKKAFLLLLFLNSAPFFLLGQTATLRGIVLSENNKPLEAVNITYNQQGTLSNENGYYELKIPANTTVQISFSHLGFKPIILNLILKNGEDREFNPIMKNRVEQIGEVVIAQNHRKIVEGITNLSPEQIRKLPGANPGVENLLKSLPGVNSNNELSTQYSVRGGNFDENLVYVNEIEIYRPFLIRSGQQEGLSFINPDLIQNIDFSSGGFKSQYGDKLSSVLDITYKKPIDFGISLQASLLGGSVTIETADINSKFTTISSVRYRDNSLLVNSKETETNFRPRFIDGQTLLSYNLSGKVQLNFFGNISINDYDYKPLTRQTNFGTLQNPIALIVQYQGQEKTNYQTALGALKANFFINKNLTLKIITSTHHATEQENFDILASYALGEVNTDIGDQEFGNASFTQAIGSQLNHARNKLDALIFNTEHKGVLTLNNHQFDWGIKYTHEDIRDRLVEWEVIDSAGFVIRPPLEELQNQQPYRPYQAPLVPYQSVRATNFTQINRISGYTQWSHHTEFGKHQAYINTGIRVHKWNIWSEDKKESSQIVVSPRAQFSLKPNWKHDMLFRVSGGWYYQPPMYRELRDSIGYVNTKVKAQKSIHFVAGNEYSFRIWNRPFKLTSEIYYKKLTNVNTYTLENVRIRYRASTDAKAYAYGFDTRLHGEFVPGTDSWFSFGYMKTEENIRNQGYIARPTDQRLKFAVLFQDYMPAIPNLKLYLNMVYNTGLPGGSPSYADPYQFQSRLPDYKRADLGLSHIIVGNNKLSKKNWLNRFKELTLGFEIFNVFDMQNSITNTWVRDASTSRQYGIPNYMTGRVFNVKINAQL</sequence>
<dbReference type="RefSeq" id="WP_008238991.1">
    <property type="nucleotide sequence ID" value="NZ_AJJU01000007.1"/>
</dbReference>
<keyword evidence="1" id="KW-1134">Transmembrane beta strand</keyword>
<feature type="domain" description="TonB-dependent receptor plug" evidence="3">
    <location>
        <begin position="115"/>
        <end position="215"/>
    </location>
</feature>
<gene>
    <name evidence="4" type="ORF">W5A_07347</name>
</gene>
<comment type="caution">
    <text evidence="4">The sequence shown here is derived from an EMBL/GenBank/DDBJ whole genome shotgun (WGS) entry which is preliminary data.</text>
</comment>
<dbReference type="InterPro" id="IPR039426">
    <property type="entry name" value="TonB-dep_rcpt-like"/>
</dbReference>
<keyword evidence="1" id="KW-0472">Membrane</keyword>
<keyword evidence="2" id="KW-0732">Signal</keyword>
<reference evidence="4 5" key="1">
    <citation type="journal article" date="2012" name="J. Bacteriol.">
        <title>Genome Sequence of the Halotolerant Bacterium Imtechella halotolerans K1T.</title>
        <authorList>
            <person name="Kumar S."/>
            <person name="Vikram S."/>
            <person name="Subramanian S."/>
            <person name="Raghava G.P."/>
            <person name="Pinnaka A.K."/>
        </authorList>
    </citation>
    <scope>NUCLEOTIDE SEQUENCE [LARGE SCALE GENOMIC DNA]</scope>
    <source>
        <strain evidence="4 5">K1</strain>
    </source>
</reference>
<keyword evidence="1" id="KW-0998">Cell outer membrane</keyword>
<dbReference type="PATRIC" id="fig|946077.3.peg.1485"/>
<dbReference type="Gene3D" id="2.170.130.10">
    <property type="entry name" value="TonB-dependent receptor, plug domain"/>
    <property type="match status" value="1"/>
</dbReference>
<keyword evidence="1" id="KW-0812">Transmembrane</keyword>
<dbReference type="STRING" id="946077.W5A_07347"/>
<dbReference type="OrthoDB" id="1108759at2"/>
<keyword evidence="5" id="KW-1185">Reference proteome</keyword>
<dbReference type="PROSITE" id="PS52016">
    <property type="entry name" value="TONB_DEPENDENT_REC_3"/>
    <property type="match status" value="1"/>
</dbReference>
<dbReference type="InterPro" id="IPR037066">
    <property type="entry name" value="Plug_dom_sf"/>
</dbReference>
<dbReference type="Proteomes" id="UP000005938">
    <property type="component" value="Unassembled WGS sequence"/>
</dbReference>
<dbReference type="Pfam" id="PF07715">
    <property type="entry name" value="Plug"/>
    <property type="match status" value="1"/>
</dbReference>
<feature type="signal peptide" evidence="2">
    <location>
        <begin position="1"/>
        <end position="18"/>
    </location>
</feature>
<dbReference type="SUPFAM" id="SSF49464">
    <property type="entry name" value="Carboxypeptidase regulatory domain-like"/>
    <property type="match status" value="1"/>
</dbReference>
<dbReference type="eggNOG" id="COG1629">
    <property type="taxonomic scope" value="Bacteria"/>
</dbReference>
<evidence type="ECO:0000313" key="5">
    <source>
        <dbReference type="Proteomes" id="UP000005938"/>
    </source>
</evidence>